<evidence type="ECO:0000256" key="1">
    <source>
        <dbReference type="SAM" id="SignalP"/>
    </source>
</evidence>
<reference evidence="2 3" key="1">
    <citation type="submission" date="2021-04" db="EMBL/GenBank/DDBJ databases">
        <title>Determining the burden of carbapenem-resistant Enterobacterales from a tertiary public heath setting in Bangladesh: a clinical, epidemiological, and molecular study.</title>
        <authorList>
            <person name="Farzana R."/>
            <person name="Walsh T.R."/>
        </authorList>
    </citation>
    <scope>NUCLEOTIDE SEQUENCE [LARGE SCALE GENOMIC DNA]</scope>
    <source>
        <strain evidence="3">dmpro_s316</strain>
    </source>
</reference>
<evidence type="ECO:0000313" key="2">
    <source>
        <dbReference type="EMBL" id="MER5078386.1"/>
    </source>
</evidence>
<proteinExistence type="predicted"/>
<dbReference type="RefSeq" id="WP_249999490.1">
    <property type="nucleotide sequence ID" value="NZ_CP095443.1"/>
</dbReference>
<dbReference type="EMBL" id="JAGSRH010000027">
    <property type="protein sequence ID" value="MER5078386.1"/>
    <property type="molecule type" value="Genomic_DNA"/>
</dbReference>
<accession>A0ABD5L8D0</accession>
<organism evidence="2 3">
    <name type="scientific">Providencia stuartii</name>
    <dbReference type="NCBI Taxonomy" id="588"/>
    <lineage>
        <taxon>Bacteria</taxon>
        <taxon>Pseudomonadati</taxon>
        <taxon>Pseudomonadota</taxon>
        <taxon>Gammaproteobacteria</taxon>
        <taxon>Enterobacterales</taxon>
        <taxon>Morganellaceae</taxon>
        <taxon>Providencia</taxon>
    </lineage>
</organism>
<dbReference type="Proteomes" id="UP001495779">
    <property type="component" value="Unassembled WGS sequence"/>
</dbReference>
<protein>
    <submittedName>
        <fullName evidence="2">Pilus assembly protein</fullName>
    </submittedName>
</protein>
<comment type="caution">
    <text evidence="2">The sequence shown here is derived from an EMBL/GenBank/DDBJ whole genome shotgun (WGS) entry which is preliminary data.</text>
</comment>
<gene>
    <name evidence="2" type="ORF">KDV35_16200</name>
</gene>
<feature type="chain" id="PRO_5044746991" evidence="1">
    <location>
        <begin position="27"/>
        <end position="110"/>
    </location>
</feature>
<evidence type="ECO:0000313" key="3">
    <source>
        <dbReference type="Proteomes" id="UP001495779"/>
    </source>
</evidence>
<dbReference type="AlphaFoldDB" id="A0ABD5L8D0"/>
<feature type="signal peptide" evidence="1">
    <location>
        <begin position="1"/>
        <end position="26"/>
    </location>
</feature>
<keyword evidence="1" id="KW-0732">Signal</keyword>
<sequence length="110" mass="12715">MMKKVVISSMSLVLLATVLLTENAQAKTNNTTITFKAVIVQPPCSYDFNNNNVQLNCFNSKENKTKKSNIHYSRQSKTSEWKQTTDNRGIYQFKWTNKERNLAMISVQYL</sequence>
<name>A0ABD5L8D0_PROST</name>